<evidence type="ECO:0000313" key="1">
    <source>
        <dbReference type="EMBL" id="CAK7334503.1"/>
    </source>
</evidence>
<keyword evidence="2" id="KW-1185">Reference proteome</keyword>
<gene>
    <name evidence="1" type="ORF">DCAF_LOCUS9953</name>
</gene>
<dbReference type="EMBL" id="CAWUPB010000950">
    <property type="protein sequence ID" value="CAK7334503.1"/>
    <property type="molecule type" value="Genomic_DNA"/>
</dbReference>
<reference evidence="1 2" key="1">
    <citation type="submission" date="2024-01" db="EMBL/GenBank/DDBJ databases">
        <authorList>
            <person name="Waweru B."/>
        </authorList>
    </citation>
    <scope>NUCLEOTIDE SEQUENCE [LARGE SCALE GENOMIC DNA]</scope>
</reference>
<proteinExistence type="predicted"/>
<comment type="caution">
    <text evidence="1">The sequence shown here is derived from an EMBL/GenBank/DDBJ whole genome shotgun (WGS) entry which is preliminary data.</text>
</comment>
<evidence type="ECO:0000313" key="2">
    <source>
        <dbReference type="Proteomes" id="UP001314170"/>
    </source>
</evidence>
<organism evidence="1 2">
    <name type="scientific">Dovyalis caffra</name>
    <dbReference type="NCBI Taxonomy" id="77055"/>
    <lineage>
        <taxon>Eukaryota</taxon>
        <taxon>Viridiplantae</taxon>
        <taxon>Streptophyta</taxon>
        <taxon>Embryophyta</taxon>
        <taxon>Tracheophyta</taxon>
        <taxon>Spermatophyta</taxon>
        <taxon>Magnoliopsida</taxon>
        <taxon>eudicotyledons</taxon>
        <taxon>Gunneridae</taxon>
        <taxon>Pentapetalae</taxon>
        <taxon>rosids</taxon>
        <taxon>fabids</taxon>
        <taxon>Malpighiales</taxon>
        <taxon>Salicaceae</taxon>
        <taxon>Flacourtieae</taxon>
        <taxon>Dovyalis</taxon>
    </lineage>
</organism>
<name>A0AAV1RG47_9ROSI</name>
<protein>
    <submittedName>
        <fullName evidence="1">Uncharacterized protein</fullName>
    </submittedName>
</protein>
<sequence>MLSASRINGAERGLRCILGIGNDCPDRLLSQDEDIFKGLELGKHLTLKVSGLRREGDLKIKISLSQKVPRLKRNFTRIRIHLNQKHKSKAVTKPGQLVELKTQRTGPLSRQDFEFNCMIN</sequence>
<accession>A0AAV1RG47</accession>
<dbReference type="Proteomes" id="UP001314170">
    <property type="component" value="Unassembled WGS sequence"/>
</dbReference>
<dbReference type="AlphaFoldDB" id="A0AAV1RG47"/>